<accession>A0A1F6A5A3</accession>
<evidence type="ECO:0000313" key="1">
    <source>
        <dbReference type="EMBL" id="OGG19841.1"/>
    </source>
</evidence>
<dbReference type="STRING" id="1798381.A2721_00460"/>
<comment type="caution">
    <text evidence="1">The sequence shown here is derived from an EMBL/GenBank/DDBJ whole genome shotgun (WGS) entry which is preliminary data.</text>
</comment>
<sequence>MQKKMKLIDLSKILRPFKSGWVALSMDYKKVLGWGKTLQAARKRAEKTGEEFSFYKIESAPTIHVPYTLIK</sequence>
<evidence type="ECO:0000313" key="2">
    <source>
        <dbReference type="Proteomes" id="UP000177871"/>
    </source>
</evidence>
<organism evidence="1 2">
    <name type="scientific">Candidatus Gottesmanbacteria bacterium RIFCSPHIGHO2_01_FULL_47_48</name>
    <dbReference type="NCBI Taxonomy" id="1798381"/>
    <lineage>
        <taxon>Bacteria</taxon>
        <taxon>Candidatus Gottesmaniibacteriota</taxon>
    </lineage>
</organism>
<dbReference type="Proteomes" id="UP000177871">
    <property type="component" value="Unassembled WGS sequence"/>
</dbReference>
<name>A0A1F6A5A3_9BACT</name>
<proteinExistence type="predicted"/>
<protein>
    <recommendedName>
        <fullName evidence="3">DUF5678 domain-containing protein</fullName>
    </recommendedName>
</protein>
<reference evidence="1 2" key="1">
    <citation type="journal article" date="2016" name="Nat. Commun.">
        <title>Thousands of microbial genomes shed light on interconnected biogeochemical processes in an aquifer system.</title>
        <authorList>
            <person name="Anantharaman K."/>
            <person name="Brown C.T."/>
            <person name="Hug L.A."/>
            <person name="Sharon I."/>
            <person name="Castelle C.J."/>
            <person name="Probst A.J."/>
            <person name="Thomas B.C."/>
            <person name="Singh A."/>
            <person name="Wilkins M.J."/>
            <person name="Karaoz U."/>
            <person name="Brodie E.L."/>
            <person name="Williams K.H."/>
            <person name="Hubbard S.S."/>
            <person name="Banfield J.F."/>
        </authorList>
    </citation>
    <scope>NUCLEOTIDE SEQUENCE [LARGE SCALE GENOMIC DNA]</scope>
</reference>
<gene>
    <name evidence="1" type="ORF">A2721_00460</name>
</gene>
<evidence type="ECO:0008006" key="3">
    <source>
        <dbReference type="Google" id="ProtNLM"/>
    </source>
</evidence>
<dbReference type="EMBL" id="MFJK01000002">
    <property type="protein sequence ID" value="OGG19841.1"/>
    <property type="molecule type" value="Genomic_DNA"/>
</dbReference>
<dbReference type="AlphaFoldDB" id="A0A1F6A5A3"/>